<dbReference type="EnsemblMetazoa" id="XM_030987505">
    <property type="protein sequence ID" value="XP_030843365"/>
    <property type="gene ID" value="LOC100888721"/>
</dbReference>
<dbReference type="Proteomes" id="UP000007110">
    <property type="component" value="Unassembled WGS sequence"/>
</dbReference>
<organism evidence="14 15">
    <name type="scientific">Strongylocentrotus purpuratus</name>
    <name type="common">Purple sea urchin</name>
    <dbReference type="NCBI Taxonomy" id="7668"/>
    <lineage>
        <taxon>Eukaryota</taxon>
        <taxon>Metazoa</taxon>
        <taxon>Echinodermata</taxon>
        <taxon>Eleutherozoa</taxon>
        <taxon>Echinozoa</taxon>
        <taxon>Echinoidea</taxon>
        <taxon>Euechinoidea</taxon>
        <taxon>Echinacea</taxon>
        <taxon>Camarodonta</taxon>
        <taxon>Echinidea</taxon>
        <taxon>Strongylocentrotidae</taxon>
        <taxon>Strongylocentrotus</taxon>
    </lineage>
</organism>
<protein>
    <recommendedName>
        <fullName evidence="13">TIR domain-containing protein</fullName>
    </recommendedName>
</protein>
<evidence type="ECO:0000256" key="6">
    <source>
        <dbReference type="ARBA" id="ARBA00022737"/>
    </source>
</evidence>
<dbReference type="GO" id="GO:0007165">
    <property type="term" value="P:signal transduction"/>
    <property type="evidence" value="ECO:0007669"/>
    <property type="project" value="InterPro"/>
</dbReference>
<evidence type="ECO:0000256" key="8">
    <source>
        <dbReference type="ARBA" id="ARBA00022989"/>
    </source>
</evidence>
<reference evidence="14" key="2">
    <citation type="submission" date="2021-01" db="UniProtKB">
        <authorList>
            <consortium name="EnsemblMetazoa"/>
        </authorList>
    </citation>
    <scope>IDENTIFICATION</scope>
</reference>
<evidence type="ECO:0000256" key="1">
    <source>
        <dbReference type="ARBA" id="ARBA00004479"/>
    </source>
</evidence>
<keyword evidence="7" id="KW-0130">Cell adhesion</keyword>
<dbReference type="InterPro" id="IPR000157">
    <property type="entry name" value="TIR_dom"/>
</dbReference>
<dbReference type="SMART" id="SM00255">
    <property type="entry name" value="TIR"/>
    <property type="match status" value="1"/>
</dbReference>
<keyword evidence="10" id="KW-0325">Glycoprotein</keyword>
<dbReference type="InterPro" id="IPR001611">
    <property type="entry name" value="Leu-rich_rpt"/>
</dbReference>
<feature type="transmembrane region" description="Helical" evidence="12">
    <location>
        <begin position="28"/>
        <end position="49"/>
    </location>
</feature>
<evidence type="ECO:0000256" key="11">
    <source>
        <dbReference type="ARBA" id="ARBA00023319"/>
    </source>
</evidence>
<dbReference type="PROSITE" id="PS50104">
    <property type="entry name" value="TIR"/>
    <property type="match status" value="1"/>
</dbReference>
<keyword evidence="11" id="KW-0393">Immunoglobulin domain</keyword>
<feature type="transmembrane region" description="Helical" evidence="12">
    <location>
        <begin position="452"/>
        <end position="475"/>
    </location>
</feature>
<dbReference type="SMART" id="SM00365">
    <property type="entry name" value="LRR_SD22"/>
    <property type="match status" value="5"/>
</dbReference>
<dbReference type="Pfam" id="PF13855">
    <property type="entry name" value="LRR_8"/>
    <property type="match status" value="3"/>
</dbReference>
<dbReference type="PANTHER" id="PTHR24368:SF210">
    <property type="entry name" value="SURFACE ANTIGEN BSPA-LIKE"/>
    <property type="match status" value="1"/>
</dbReference>
<dbReference type="InParanoid" id="A0A7M7SZT9"/>
<dbReference type="GeneID" id="100888721"/>
<evidence type="ECO:0000313" key="14">
    <source>
        <dbReference type="EnsemblMetazoa" id="XP_030843365"/>
    </source>
</evidence>
<evidence type="ECO:0000256" key="7">
    <source>
        <dbReference type="ARBA" id="ARBA00022889"/>
    </source>
</evidence>
<dbReference type="InterPro" id="IPR031283">
    <property type="entry name" value="AMIGO"/>
</dbReference>
<keyword evidence="5 12" id="KW-0812">Transmembrane</keyword>
<dbReference type="InterPro" id="IPR003591">
    <property type="entry name" value="Leu-rich_rpt_typical-subtyp"/>
</dbReference>
<evidence type="ECO:0000256" key="4">
    <source>
        <dbReference type="ARBA" id="ARBA00022614"/>
    </source>
</evidence>
<keyword evidence="6" id="KW-0677">Repeat</keyword>
<name>A0A7M7SZT9_STRPU</name>
<keyword evidence="8 12" id="KW-1133">Transmembrane helix</keyword>
<evidence type="ECO:0000256" key="9">
    <source>
        <dbReference type="ARBA" id="ARBA00023136"/>
    </source>
</evidence>
<reference evidence="15" key="1">
    <citation type="submission" date="2015-02" db="EMBL/GenBank/DDBJ databases">
        <title>Genome sequencing for Strongylocentrotus purpuratus.</title>
        <authorList>
            <person name="Murali S."/>
            <person name="Liu Y."/>
            <person name="Vee V."/>
            <person name="English A."/>
            <person name="Wang M."/>
            <person name="Skinner E."/>
            <person name="Han Y."/>
            <person name="Muzny D.M."/>
            <person name="Worley K.C."/>
            <person name="Gibbs R.A."/>
        </authorList>
    </citation>
    <scope>NUCLEOTIDE SEQUENCE</scope>
</reference>
<dbReference type="GO" id="GO:0007155">
    <property type="term" value="P:cell adhesion"/>
    <property type="evidence" value="ECO:0007669"/>
    <property type="project" value="UniProtKB-KW"/>
</dbReference>
<evidence type="ECO:0000256" key="5">
    <source>
        <dbReference type="ARBA" id="ARBA00022692"/>
    </source>
</evidence>
<dbReference type="PROSITE" id="PS51450">
    <property type="entry name" value="LRR"/>
    <property type="match status" value="2"/>
</dbReference>
<accession>A0A7M7SZT9</accession>
<dbReference type="InterPro" id="IPR032675">
    <property type="entry name" value="LRR_dom_sf"/>
</dbReference>
<dbReference type="GO" id="GO:0016020">
    <property type="term" value="C:membrane"/>
    <property type="evidence" value="ECO:0007669"/>
    <property type="project" value="UniProtKB-SubCell"/>
</dbReference>
<evidence type="ECO:0000256" key="3">
    <source>
        <dbReference type="ARBA" id="ARBA00009634"/>
    </source>
</evidence>
<keyword evidence="4" id="KW-0433">Leucine-rich repeat</keyword>
<evidence type="ECO:0000256" key="12">
    <source>
        <dbReference type="SAM" id="Phobius"/>
    </source>
</evidence>
<sequence length="659" mass="75595">MYHRMKLKPYTPSLTPLHVRIYPPWKKLILSGTNMFALPSMAFVGMGYLRSLDLGKGKLKSIENDSFAGMTALEFLDLSSNRLTTVRREIFEPLTRIQKIILAKNKFLYLPTTSFQGLRSLQVLDFTSNRINKIGVTWDIPSLQTLDLTSNRLFRIADAAFYGLPNLTELAISLNPINTIKNNAFIGIENLQTLTLQTLDHVGSGGGRPFRNLTHLITLDLSGSNMNPNTVFFKGLTFLKMLKLRKTSLTPSKLWNNLRNVSVLDTLVGLEYLSLSSNSLNGLIPRTFQNLTSLTRLLLEKCGIIELPVGLLKNLASLRYLYLTHNNIKVLSASHFFGLQSLGTVLFDNNAIKELEVDLFKHTPKISYVYFPHNLISVVQRGTILPTVMLDLSNNPLSCVCDLQWFLSYLDTNILILVNPNNTICSPTSIQRFIGKRLLSSRPDSHDCGPNIILLAFIPFIVLGLIFVVAVTYYYRWKINYKFFYLKLAVLGFIEFEDAREHQDFRHDLNVIYHDDDEEWVERVFQPGIDNALPEFQRIAYGDRDLVIGMFYMDAVIDLVENSFKVAFIVSNTAIRDHSFINKFHMAVDHMNEVGFEKLVLVFVEDIPDNHLPYLMRLFLSKNKPYFLWTENRDWQIFFWAKFAKLMKANKQINDTLPT</sequence>
<dbReference type="PRINTS" id="PR00019">
    <property type="entry name" value="LEURICHRPT"/>
</dbReference>
<dbReference type="PANTHER" id="PTHR24368">
    <property type="entry name" value="AMPHOTERIN-INDUCED PROTEIN"/>
    <property type="match status" value="1"/>
</dbReference>
<keyword evidence="9 12" id="KW-0472">Membrane</keyword>
<dbReference type="Pfam" id="PF00560">
    <property type="entry name" value="LRR_1"/>
    <property type="match status" value="1"/>
</dbReference>
<keyword evidence="15" id="KW-1185">Reference proteome</keyword>
<feature type="domain" description="TIR" evidence="13">
    <location>
        <begin position="505"/>
        <end position="647"/>
    </location>
</feature>
<proteinExistence type="inferred from homology"/>
<dbReference type="InterPro" id="IPR035897">
    <property type="entry name" value="Toll_tir_struct_dom_sf"/>
</dbReference>
<evidence type="ECO:0000256" key="10">
    <source>
        <dbReference type="ARBA" id="ARBA00023180"/>
    </source>
</evidence>
<dbReference type="SUPFAM" id="SSF52058">
    <property type="entry name" value="L domain-like"/>
    <property type="match status" value="2"/>
</dbReference>
<dbReference type="OrthoDB" id="676979at2759"/>
<dbReference type="Gene3D" id="3.80.10.10">
    <property type="entry name" value="Ribonuclease Inhibitor"/>
    <property type="match status" value="3"/>
</dbReference>
<dbReference type="KEGG" id="spu:100888721"/>
<dbReference type="AlphaFoldDB" id="A0A7M7SZT9"/>
<dbReference type="Gene3D" id="3.40.50.10140">
    <property type="entry name" value="Toll/interleukin-1 receptor homology (TIR) domain"/>
    <property type="match status" value="1"/>
</dbReference>
<evidence type="ECO:0000259" key="13">
    <source>
        <dbReference type="PROSITE" id="PS50104"/>
    </source>
</evidence>
<comment type="similarity">
    <text evidence="2">Belongs to the immunoglobulin superfamily. AMIGO family.</text>
</comment>
<dbReference type="OMA" id="AREHQDF"/>
<comment type="similarity">
    <text evidence="3">Belongs to the Toll-like receptor family.</text>
</comment>
<dbReference type="RefSeq" id="XP_030843365.1">
    <property type="nucleotide sequence ID" value="XM_030987505.1"/>
</dbReference>
<dbReference type="SMART" id="SM00369">
    <property type="entry name" value="LRR_TYP"/>
    <property type="match status" value="10"/>
</dbReference>
<evidence type="ECO:0000256" key="2">
    <source>
        <dbReference type="ARBA" id="ARBA00005670"/>
    </source>
</evidence>
<dbReference type="SUPFAM" id="SSF52200">
    <property type="entry name" value="Toll/Interleukin receptor TIR domain"/>
    <property type="match status" value="1"/>
</dbReference>
<comment type="subcellular location">
    <subcellularLocation>
        <location evidence="1">Membrane</location>
        <topology evidence="1">Single-pass type I membrane protein</topology>
    </subcellularLocation>
</comment>
<evidence type="ECO:0000313" key="15">
    <source>
        <dbReference type="Proteomes" id="UP000007110"/>
    </source>
</evidence>